<keyword evidence="3" id="KW-1185">Reference proteome</keyword>
<dbReference type="GO" id="GO:0016787">
    <property type="term" value="F:hydrolase activity"/>
    <property type="evidence" value="ECO:0007669"/>
    <property type="project" value="UniProtKB-KW"/>
</dbReference>
<evidence type="ECO:0000313" key="2">
    <source>
        <dbReference type="EMBL" id="SEL14460.1"/>
    </source>
</evidence>
<dbReference type="Gene3D" id="3.10.450.50">
    <property type="match status" value="1"/>
</dbReference>
<accession>A0A1H7MT51</accession>
<dbReference type="Pfam" id="PF07858">
    <property type="entry name" value="LEH"/>
    <property type="match status" value="1"/>
</dbReference>
<evidence type="ECO:0000259" key="1">
    <source>
        <dbReference type="Pfam" id="PF07858"/>
    </source>
</evidence>
<dbReference type="RefSeq" id="WP_072749541.1">
    <property type="nucleotide sequence ID" value="NZ_FOAW01000006.1"/>
</dbReference>
<dbReference type="AlphaFoldDB" id="A0A1H7MT51"/>
<dbReference type="OrthoDB" id="4762083at2"/>
<dbReference type="Proteomes" id="UP000198677">
    <property type="component" value="Unassembled WGS sequence"/>
</dbReference>
<proteinExistence type="predicted"/>
<name>A0A1H7MT51_9NOCA</name>
<dbReference type="SUPFAM" id="SSF54427">
    <property type="entry name" value="NTF2-like"/>
    <property type="match status" value="1"/>
</dbReference>
<organism evidence="2 3">
    <name type="scientific">Rhodococcus maanshanensis</name>
    <dbReference type="NCBI Taxonomy" id="183556"/>
    <lineage>
        <taxon>Bacteria</taxon>
        <taxon>Bacillati</taxon>
        <taxon>Actinomycetota</taxon>
        <taxon>Actinomycetes</taxon>
        <taxon>Mycobacteriales</taxon>
        <taxon>Nocardiaceae</taxon>
        <taxon>Rhodococcus</taxon>
    </lineage>
</organism>
<sequence length="161" mass="17695">MSLVDLESSSVDTPADVLVVREFLAALARTDVDTAAAYLHSEIAWHNVSLPILRGYPLVTRVLRQLARPGLRFDVIMHHAAGEYGMVLTERTDLLGVGPLNAEFWVCGTFELRDGKIAVWRDYFSIRDVVRGILVGAARAVTGRRGGRGTGYLSEVTALRD</sequence>
<dbReference type="EMBL" id="FOAW01000006">
    <property type="protein sequence ID" value="SEL14460.1"/>
    <property type="molecule type" value="Genomic_DNA"/>
</dbReference>
<reference evidence="3" key="1">
    <citation type="submission" date="2016-10" db="EMBL/GenBank/DDBJ databases">
        <authorList>
            <person name="Varghese N."/>
            <person name="Submissions S."/>
        </authorList>
    </citation>
    <scope>NUCLEOTIDE SEQUENCE [LARGE SCALE GENOMIC DNA]</scope>
    <source>
        <strain evidence="3">DSM 44675</strain>
    </source>
</reference>
<keyword evidence="2" id="KW-0378">Hydrolase</keyword>
<feature type="domain" description="Limonene-1,2-epoxide hydrolase" evidence="1">
    <location>
        <begin position="16"/>
        <end position="132"/>
    </location>
</feature>
<gene>
    <name evidence="2" type="ORF">SAMN05444583_106139</name>
</gene>
<evidence type="ECO:0000313" key="3">
    <source>
        <dbReference type="Proteomes" id="UP000198677"/>
    </source>
</evidence>
<protein>
    <submittedName>
        <fullName evidence="2">Limonene-1,2-epoxide hydrolase</fullName>
    </submittedName>
</protein>
<dbReference type="InterPro" id="IPR032710">
    <property type="entry name" value="NTF2-like_dom_sf"/>
</dbReference>
<dbReference type="InterPro" id="IPR013100">
    <property type="entry name" value="LEH"/>
</dbReference>